<dbReference type="InterPro" id="IPR036051">
    <property type="entry name" value="KRAB_dom_sf"/>
</dbReference>
<dbReference type="InterPro" id="IPR050169">
    <property type="entry name" value="Krueppel_C2H2_ZnF"/>
</dbReference>
<sequence length="97" mass="11030">ESFSQGLIFFLGVAIDFTEEEWECLQPAQKNLYRDVKLENYRNLAFLVSSYKNHVTPIGVGAEQSRHPRPQGRQTCNQPAEQAQRPAGMVHTSPQLE</sequence>
<protein>
    <recommendedName>
        <fullName evidence="2">KRAB domain-containing protein</fullName>
    </recommendedName>
</protein>
<reference evidence="3" key="2">
    <citation type="submission" date="2025-09" db="UniProtKB">
        <authorList>
            <consortium name="Ensembl"/>
        </authorList>
    </citation>
    <scope>IDENTIFICATION</scope>
</reference>
<dbReference type="CDD" id="cd07765">
    <property type="entry name" value="KRAB_A-box"/>
    <property type="match status" value="1"/>
</dbReference>
<accession>A0A8C5YVS0</accession>
<dbReference type="GO" id="GO:0006355">
    <property type="term" value="P:regulation of DNA-templated transcription"/>
    <property type="evidence" value="ECO:0007669"/>
    <property type="project" value="InterPro"/>
</dbReference>
<organism evidence="3 4">
    <name type="scientific">Marmota marmota marmota</name>
    <name type="common">Alpine marmot</name>
    <dbReference type="NCBI Taxonomy" id="9994"/>
    <lineage>
        <taxon>Eukaryota</taxon>
        <taxon>Metazoa</taxon>
        <taxon>Chordata</taxon>
        <taxon>Craniata</taxon>
        <taxon>Vertebrata</taxon>
        <taxon>Euteleostomi</taxon>
        <taxon>Mammalia</taxon>
        <taxon>Eutheria</taxon>
        <taxon>Euarchontoglires</taxon>
        <taxon>Glires</taxon>
        <taxon>Rodentia</taxon>
        <taxon>Sciuromorpha</taxon>
        <taxon>Sciuridae</taxon>
        <taxon>Xerinae</taxon>
        <taxon>Marmotini</taxon>
        <taxon>Marmota</taxon>
    </lineage>
</organism>
<dbReference type="GeneTree" id="ENSGT01150000286936"/>
<keyword evidence="4" id="KW-1185">Reference proteome</keyword>
<reference evidence="3" key="1">
    <citation type="submission" date="2025-08" db="UniProtKB">
        <authorList>
            <consortium name="Ensembl"/>
        </authorList>
    </citation>
    <scope>IDENTIFICATION</scope>
</reference>
<dbReference type="Proteomes" id="UP000694407">
    <property type="component" value="Unplaced"/>
</dbReference>
<dbReference type="Pfam" id="PF01352">
    <property type="entry name" value="KRAB"/>
    <property type="match status" value="1"/>
</dbReference>
<dbReference type="PANTHER" id="PTHR23232:SF163">
    <property type="entry name" value="ZINC FINGER PROTEIN 589"/>
    <property type="match status" value="1"/>
</dbReference>
<proteinExistence type="predicted"/>
<dbReference type="SMART" id="SM00349">
    <property type="entry name" value="KRAB"/>
    <property type="match status" value="1"/>
</dbReference>
<feature type="compositionally biased region" description="Polar residues" evidence="1">
    <location>
        <begin position="72"/>
        <end position="81"/>
    </location>
</feature>
<dbReference type="PANTHER" id="PTHR23232">
    <property type="entry name" value="KRAB DOMAIN C2H2 ZINC FINGER"/>
    <property type="match status" value="1"/>
</dbReference>
<evidence type="ECO:0000256" key="1">
    <source>
        <dbReference type="SAM" id="MobiDB-lite"/>
    </source>
</evidence>
<feature type="domain" description="KRAB" evidence="2">
    <location>
        <begin position="8"/>
        <end position="81"/>
    </location>
</feature>
<dbReference type="SUPFAM" id="SSF109640">
    <property type="entry name" value="KRAB domain (Kruppel-associated box)"/>
    <property type="match status" value="1"/>
</dbReference>
<dbReference type="Gene3D" id="6.10.140.140">
    <property type="match status" value="1"/>
</dbReference>
<name>A0A8C5YVS0_MARMA</name>
<dbReference type="Ensembl" id="ENSMMMT00000006291.1">
    <property type="protein sequence ID" value="ENSMMMP00000005524.1"/>
    <property type="gene ID" value="ENSMMMG00000004998.1"/>
</dbReference>
<dbReference type="InterPro" id="IPR001909">
    <property type="entry name" value="KRAB"/>
</dbReference>
<feature type="region of interest" description="Disordered" evidence="1">
    <location>
        <begin position="60"/>
        <end position="97"/>
    </location>
</feature>
<dbReference type="PROSITE" id="PS50805">
    <property type="entry name" value="KRAB"/>
    <property type="match status" value="1"/>
</dbReference>
<dbReference type="AlphaFoldDB" id="A0A8C5YVS0"/>
<evidence type="ECO:0000313" key="3">
    <source>
        <dbReference type="Ensembl" id="ENSMMMP00000005524.1"/>
    </source>
</evidence>
<evidence type="ECO:0000313" key="4">
    <source>
        <dbReference type="Proteomes" id="UP000694407"/>
    </source>
</evidence>
<evidence type="ECO:0000259" key="2">
    <source>
        <dbReference type="PROSITE" id="PS50805"/>
    </source>
</evidence>